<evidence type="ECO:0000256" key="7">
    <source>
        <dbReference type="ARBA" id="ARBA00023002"/>
    </source>
</evidence>
<proteinExistence type="inferred from homology"/>
<keyword evidence="5" id="KW-1000">Mitochondrion outer membrane</keyword>
<evidence type="ECO:0000256" key="2">
    <source>
        <dbReference type="ARBA" id="ARBA00004362"/>
    </source>
</evidence>
<feature type="binding site" evidence="9">
    <location>
        <position position="16"/>
    </location>
    <ligand>
        <name>FAD</name>
        <dbReference type="ChEBI" id="CHEBI:57692"/>
    </ligand>
</feature>
<keyword evidence="7 10" id="KW-0560">Oxidoreductase</keyword>
<dbReference type="InterPro" id="IPR001613">
    <property type="entry name" value="Flavin_amine_oxidase"/>
</dbReference>
<dbReference type="Gene3D" id="3.90.660.10">
    <property type="match status" value="1"/>
</dbReference>
<dbReference type="PRINTS" id="PR00757">
    <property type="entry name" value="AMINEOXDASEF"/>
</dbReference>
<comment type="similarity">
    <text evidence="3 10">Belongs to the flavin monoamine oxidase family.</text>
</comment>
<reference evidence="12" key="2">
    <citation type="submission" date="2025-08" db="UniProtKB">
        <authorList>
            <consortium name="Ensembl"/>
        </authorList>
    </citation>
    <scope>IDENTIFICATION</scope>
</reference>
<keyword evidence="5" id="KW-0472">Membrane</keyword>
<evidence type="ECO:0000259" key="11">
    <source>
        <dbReference type="Pfam" id="PF01593"/>
    </source>
</evidence>
<keyword evidence="4 10" id="KW-0285">Flavoprotein</keyword>
<feature type="binding site" evidence="9">
    <location>
        <position position="245"/>
    </location>
    <ligand>
        <name>FAD</name>
        <dbReference type="ChEBI" id="CHEBI:57692"/>
    </ligand>
</feature>
<protein>
    <recommendedName>
        <fullName evidence="10">Amine oxidase</fullName>
        <ecNumber evidence="10">1.4.3.-</ecNumber>
    </recommendedName>
</protein>
<evidence type="ECO:0000256" key="4">
    <source>
        <dbReference type="ARBA" id="ARBA00022630"/>
    </source>
</evidence>
<keyword evidence="6 10" id="KW-0274">FAD</keyword>
<organism evidence="12 13">
    <name type="scientific">Denticeps clupeoides</name>
    <name type="common">denticle herring</name>
    <dbReference type="NCBI Taxonomy" id="299321"/>
    <lineage>
        <taxon>Eukaryota</taxon>
        <taxon>Metazoa</taxon>
        <taxon>Chordata</taxon>
        <taxon>Craniata</taxon>
        <taxon>Vertebrata</taxon>
        <taxon>Euteleostomi</taxon>
        <taxon>Actinopterygii</taxon>
        <taxon>Neopterygii</taxon>
        <taxon>Teleostei</taxon>
        <taxon>Clupei</taxon>
        <taxon>Clupeiformes</taxon>
        <taxon>Denticipitoidei</taxon>
        <taxon>Denticipitidae</taxon>
        <taxon>Denticeps</taxon>
    </lineage>
</organism>
<dbReference type="InterPro" id="IPR036188">
    <property type="entry name" value="FAD/NAD-bd_sf"/>
</dbReference>
<dbReference type="PANTHER" id="PTHR43563">
    <property type="entry name" value="AMINE OXIDASE"/>
    <property type="match status" value="1"/>
</dbReference>
<evidence type="ECO:0000313" key="12">
    <source>
        <dbReference type="Ensembl" id="ENSDCDP00010012060.1"/>
    </source>
</evidence>
<accession>A0AAY4AUN0</accession>
<feature type="domain" description="Amine oxidase" evidence="11">
    <location>
        <begin position="15"/>
        <end position="473"/>
    </location>
</feature>
<dbReference type="PANTHER" id="PTHR43563:SF14">
    <property type="entry name" value="AMINE OXIDASE"/>
    <property type="match status" value="1"/>
</dbReference>
<sequence length="543" mass="59118">PDGAMFDVVVVGAGLSGLSAAELLLRRDARLRVLVLEGKGRVGGRTLTQELPAANGPDLWDLGGQWVGSSQTHVMNLIEELGIEVYPQYTEGKKVHHMGGPAAKVRTYTGSIPSFSPLVLLDFSLFLWKINRLSKSVSVEDPLSSPNALLYDSMTLASFVEKNIWTRELKEELGLCTRAVFGMEPSQMSFLYFLMYSAAAGGVMRLLETSSGSAQEFKIKGGAQHLSERLAERVGRECVRLGSPVTAIWQVTVQSGERGGVTEREALLPNVSWLLLAPISPPQIHTVSLSSAAKLHYQPALPAGRQRLMQCMPVGHMLKFIITYPTAFWREKGFSGEIVARPSKDCPLSATFDATTPKGNAALVGFIAGVQACDWSVKKKEERRDAVVSSLVKYLGPEASAYIQYVEKDWSEEEYNGGCPVNVMVPGMLTFYHPSLRSPCGRVYWAGTETATQWCGYMSGAIQSGQRAALQVLARLSPDCLSQEDRDAAQALENRHKKPASSTGSCCFRAGLALMVLAVGADKSKSSHKWVIILIVVTVTEQD</sequence>
<dbReference type="GO" id="GO:0008131">
    <property type="term" value="F:primary methylamine oxidase activity"/>
    <property type="evidence" value="ECO:0007669"/>
    <property type="project" value="UniProtKB-ARBA"/>
</dbReference>
<evidence type="ECO:0000256" key="5">
    <source>
        <dbReference type="ARBA" id="ARBA00022787"/>
    </source>
</evidence>
<evidence type="ECO:0000256" key="9">
    <source>
        <dbReference type="PIRSR" id="PIRSR601613-1"/>
    </source>
</evidence>
<evidence type="ECO:0000256" key="1">
    <source>
        <dbReference type="ARBA" id="ARBA00001974"/>
    </source>
</evidence>
<evidence type="ECO:0000256" key="3">
    <source>
        <dbReference type="ARBA" id="ARBA00005995"/>
    </source>
</evidence>
<comment type="subcellular location">
    <subcellularLocation>
        <location evidence="2">Mitochondrion outer membrane</location>
        <topology evidence="2">Single-pass type IV membrane protein</topology>
        <orientation evidence="2">Cytoplasmic side</orientation>
    </subcellularLocation>
</comment>
<feature type="binding site" evidence="9">
    <location>
        <position position="366"/>
    </location>
    <ligand>
        <name>substrate</name>
    </ligand>
</feature>
<keyword evidence="5" id="KW-0496">Mitochondrion</keyword>
<dbReference type="AlphaFoldDB" id="A0AAY4AUN0"/>
<comment type="cofactor">
    <cofactor evidence="1 10">
        <name>FAD</name>
        <dbReference type="ChEBI" id="CHEBI:57692"/>
    </cofactor>
</comment>
<name>A0AAY4AUN0_9TELE</name>
<reference evidence="12" key="3">
    <citation type="submission" date="2025-09" db="UniProtKB">
        <authorList>
            <consortium name="Ensembl"/>
        </authorList>
    </citation>
    <scope>IDENTIFICATION</scope>
</reference>
<dbReference type="GeneTree" id="ENSGT00940000166792"/>
<dbReference type="Pfam" id="PF01593">
    <property type="entry name" value="Amino_oxidase"/>
    <property type="match status" value="1"/>
</dbReference>
<dbReference type="Gene3D" id="3.50.50.60">
    <property type="entry name" value="FAD/NAD(P)-binding domain"/>
    <property type="match status" value="1"/>
</dbReference>
<evidence type="ECO:0000256" key="8">
    <source>
        <dbReference type="ARBA" id="ARBA00048448"/>
    </source>
</evidence>
<evidence type="ECO:0000256" key="10">
    <source>
        <dbReference type="RuleBase" id="RU362067"/>
    </source>
</evidence>
<evidence type="ECO:0000256" key="6">
    <source>
        <dbReference type="ARBA" id="ARBA00022827"/>
    </source>
</evidence>
<dbReference type="InterPro" id="IPR002937">
    <property type="entry name" value="Amino_oxidase"/>
</dbReference>
<evidence type="ECO:0000313" key="13">
    <source>
        <dbReference type="Proteomes" id="UP000694580"/>
    </source>
</evidence>
<comment type="catalytic activity">
    <reaction evidence="8">
        <text>a secondary aliphatic amine + O2 + H2O = a primary amine + an aldehyde + H2O2</text>
        <dbReference type="Rhea" id="RHEA:26414"/>
        <dbReference type="ChEBI" id="CHEBI:15377"/>
        <dbReference type="ChEBI" id="CHEBI:15379"/>
        <dbReference type="ChEBI" id="CHEBI:16240"/>
        <dbReference type="ChEBI" id="CHEBI:17478"/>
        <dbReference type="ChEBI" id="CHEBI:58855"/>
        <dbReference type="ChEBI" id="CHEBI:65296"/>
        <dbReference type="EC" id="1.4.3.4"/>
    </reaction>
</comment>
<dbReference type="GO" id="GO:0097621">
    <property type="term" value="F:monoamine oxidase activity"/>
    <property type="evidence" value="ECO:0007669"/>
    <property type="project" value="UniProtKB-EC"/>
</dbReference>
<dbReference type="SUPFAM" id="SSF54373">
    <property type="entry name" value="FAD-linked reductases, C-terminal domain"/>
    <property type="match status" value="1"/>
</dbReference>
<dbReference type="InterPro" id="IPR050703">
    <property type="entry name" value="Flavin_MAO"/>
</dbReference>
<dbReference type="EC" id="1.4.3.-" evidence="10"/>
<feature type="binding site" evidence="9">
    <location>
        <position position="449"/>
    </location>
    <ligand>
        <name>FAD</name>
        <dbReference type="ChEBI" id="CHEBI:57692"/>
    </ligand>
</feature>
<dbReference type="SUPFAM" id="SSF51905">
    <property type="entry name" value="FAD/NAD(P)-binding domain"/>
    <property type="match status" value="1"/>
</dbReference>
<dbReference type="Gene3D" id="1.10.405.10">
    <property type="entry name" value="Guanine Nucleotide Dissociation Inhibitor, domain 1"/>
    <property type="match status" value="1"/>
</dbReference>
<gene>
    <name evidence="12" type="primary">si:ch211-127i16.2</name>
</gene>
<reference evidence="12 13" key="1">
    <citation type="submission" date="2020-06" db="EMBL/GenBank/DDBJ databases">
        <authorList>
            <consortium name="Wellcome Sanger Institute Data Sharing"/>
        </authorList>
    </citation>
    <scope>NUCLEOTIDE SEQUENCE [LARGE SCALE GENOMIC DNA]</scope>
</reference>
<keyword evidence="13" id="KW-1185">Reference proteome</keyword>
<dbReference type="Proteomes" id="UP000694580">
    <property type="component" value="Chromosome 3"/>
</dbReference>
<dbReference type="GO" id="GO:0005741">
    <property type="term" value="C:mitochondrial outer membrane"/>
    <property type="evidence" value="ECO:0007669"/>
    <property type="project" value="UniProtKB-SubCell"/>
</dbReference>
<dbReference type="Ensembl" id="ENSDCDT00010012644.1">
    <property type="protein sequence ID" value="ENSDCDP00010012060.1"/>
    <property type="gene ID" value="ENSDCDG00010005372.1"/>
</dbReference>